<dbReference type="PANTHER" id="PTHR36965:SF1">
    <property type="entry name" value="FE(2+)-TRAFFICKING PROTEIN-RELATED"/>
    <property type="match status" value="1"/>
</dbReference>
<dbReference type="PANTHER" id="PTHR36965">
    <property type="entry name" value="FE(2+)-TRAFFICKING PROTEIN-RELATED"/>
    <property type="match status" value="1"/>
</dbReference>
<dbReference type="InterPro" id="IPR007457">
    <property type="entry name" value="Fe_traffick_prot_YggX"/>
</dbReference>
<reference evidence="2 3" key="1">
    <citation type="journal article" date="2013" name="Genome Announc.">
        <title>Genome Sequence of the Pyrene- and Fluoranthene-Degrading Bacterium Cycloclasticus sp. Strain PY97M.</title>
        <authorList>
            <person name="Cui Z."/>
            <person name="Xu G."/>
            <person name="Li Q."/>
            <person name="Gao W."/>
            <person name="Zheng L."/>
        </authorList>
    </citation>
    <scope>NUCLEOTIDE SEQUENCE [LARGE SCALE GENOMIC DNA]</scope>
    <source>
        <strain evidence="2 3">PY97M</strain>
    </source>
</reference>
<dbReference type="GO" id="GO:0005506">
    <property type="term" value="F:iron ion binding"/>
    <property type="evidence" value="ECO:0007669"/>
    <property type="project" value="InterPro"/>
</dbReference>
<accession>A0AB33Z1M7</accession>
<proteinExistence type="predicted"/>
<sequence>MTNTVQCVVLKTESEALDSAPHPGELGERILANVSKEGWALWLERLSMIINENGLSTADVESIQVIEKHMKGFFFNEGEMGHVPAGFHEATTPPKNS</sequence>
<dbReference type="Proteomes" id="UP000015462">
    <property type="component" value="Unassembled WGS sequence"/>
</dbReference>
<dbReference type="RefSeq" id="WP_015005061.1">
    <property type="nucleotide sequence ID" value="NZ_FQZJ01000003.1"/>
</dbReference>
<evidence type="ECO:0000313" key="2">
    <source>
        <dbReference type="EMBL" id="EPD13341.1"/>
    </source>
</evidence>
<dbReference type="GO" id="GO:0034599">
    <property type="term" value="P:cellular response to oxidative stress"/>
    <property type="evidence" value="ECO:0007669"/>
    <property type="project" value="TreeGrafter"/>
</dbReference>
<dbReference type="SUPFAM" id="SSF111148">
    <property type="entry name" value="YggX-like"/>
    <property type="match status" value="1"/>
</dbReference>
<dbReference type="NCBIfam" id="NF003817">
    <property type="entry name" value="PRK05408.1"/>
    <property type="match status" value="1"/>
</dbReference>
<keyword evidence="1" id="KW-0408">Iron</keyword>
<gene>
    <name evidence="2" type="ORF">L196_06850</name>
</gene>
<evidence type="ECO:0000256" key="1">
    <source>
        <dbReference type="ARBA" id="ARBA00023004"/>
    </source>
</evidence>
<dbReference type="GO" id="GO:0005829">
    <property type="term" value="C:cytosol"/>
    <property type="evidence" value="ECO:0007669"/>
    <property type="project" value="TreeGrafter"/>
</dbReference>
<keyword evidence="3" id="KW-1185">Reference proteome</keyword>
<dbReference type="Pfam" id="PF04362">
    <property type="entry name" value="Iron_traffic"/>
    <property type="match status" value="1"/>
</dbReference>
<comment type="caution">
    <text evidence="2">The sequence shown here is derived from an EMBL/GenBank/DDBJ whole genome shotgun (WGS) entry which is preliminary data.</text>
</comment>
<name>A0AB33Z1M7_9GAMM</name>
<protein>
    <submittedName>
        <fullName evidence="2">Oxidative damage protection protein</fullName>
    </submittedName>
</protein>
<dbReference type="InterPro" id="IPR036766">
    <property type="entry name" value="Fe_traffick_prot_YggX_sf"/>
</dbReference>
<organism evidence="2 3">
    <name type="scientific">Cycloclasticus pugetii</name>
    <dbReference type="NCBI Taxonomy" id="34068"/>
    <lineage>
        <taxon>Bacteria</taxon>
        <taxon>Pseudomonadati</taxon>
        <taxon>Pseudomonadota</taxon>
        <taxon>Gammaproteobacteria</taxon>
        <taxon>Thiotrichales</taxon>
        <taxon>Piscirickettsiaceae</taxon>
        <taxon>Cycloclasticus</taxon>
    </lineage>
</organism>
<dbReference type="EMBL" id="ASHL01000004">
    <property type="protein sequence ID" value="EPD13341.1"/>
    <property type="molecule type" value="Genomic_DNA"/>
</dbReference>
<evidence type="ECO:0000313" key="3">
    <source>
        <dbReference type="Proteomes" id="UP000015462"/>
    </source>
</evidence>
<dbReference type="AlphaFoldDB" id="A0AB33Z1M7"/>
<dbReference type="Gene3D" id="1.10.3880.10">
    <property type="entry name" value="Fe(II) trafficking protein YggX"/>
    <property type="match status" value="1"/>
</dbReference>